<dbReference type="SUPFAM" id="SSF54534">
    <property type="entry name" value="FKBP-like"/>
    <property type="match status" value="1"/>
</dbReference>
<gene>
    <name evidence="14" type="ORF">H4O21_04965</name>
</gene>
<dbReference type="PROSITE" id="PS01096">
    <property type="entry name" value="PPIC_PPIASE_1"/>
    <property type="match status" value="1"/>
</dbReference>
<dbReference type="InterPro" id="IPR027304">
    <property type="entry name" value="Trigger_fact/SurA_dom_sf"/>
</dbReference>
<evidence type="ECO:0000256" key="12">
    <source>
        <dbReference type="SAM" id="Phobius"/>
    </source>
</evidence>
<keyword evidence="15" id="KW-1185">Reference proteome</keyword>
<keyword evidence="11" id="KW-0697">Rotamase</keyword>
<keyword evidence="2" id="KW-1003">Cell membrane</keyword>
<keyword evidence="11" id="KW-0413">Isomerase</keyword>
<name>A0A839IL77_9GAMM</name>
<evidence type="ECO:0000256" key="6">
    <source>
        <dbReference type="ARBA" id="ARBA00023136"/>
    </source>
</evidence>
<comment type="similarity">
    <text evidence="8">Belongs to the PpiD chaperone family.</text>
</comment>
<evidence type="ECO:0000256" key="7">
    <source>
        <dbReference type="ARBA" id="ARBA00023186"/>
    </source>
</evidence>
<dbReference type="EMBL" id="JACJFM010000004">
    <property type="protein sequence ID" value="MBB1485965.1"/>
    <property type="molecule type" value="Genomic_DNA"/>
</dbReference>
<dbReference type="Proteomes" id="UP000565262">
    <property type="component" value="Unassembled WGS sequence"/>
</dbReference>
<evidence type="ECO:0000256" key="11">
    <source>
        <dbReference type="PROSITE-ProRule" id="PRU00278"/>
    </source>
</evidence>
<comment type="caution">
    <text evidence="14">The sequence shown here is derived from an EMBL/GenBank/DDBJ whole genome shotgun (WGS) entry which is preliminary data.</text>
</comment>
<dbReference type="InterPro" id="IPR000297">
    <property type="entry name" value="PPIase_PpiC"/>
</dbReference>
<dbReference type="GO" id="GO:0005886">
    <property type="term" value="C:plasma membrane"/>
    <property type="evidence" value="ECO:0007669"/>
    <property type="project" value="UniProtKB-SubCell"/>
</dbReference>
<keyword evidence="3" id="KW-0997">Cell inner membrane</keyword>
<dbReference type="Gene3D" id="1.10.4030.10">
    <property type="entry name" value="Porin chaperone SurA, peptide-binding domain"/>
    <property type="match status" value="1"/>
</dbReference>
<keyword evidence="7" id="KW-0143">Chaperone</keyword>
<comment type="subcellular location">
    <subcellularLocation>
        <location evidence="1">Cell inner membrane</location>
        <topology evidence="1">Single-pass type II membrane protein</topology>
        <orientation evidence="1">Periplasmic side</orientation>
    </subcellularLocation>
</comment>
<keyword evidence="5 12" id="KW-1133">Transmembrane helix</keyword>
<organism evidence="14 15">
    <name type="scientific">Oceanospirillum sediminis</name>
    <dbReference type="NCBI Taxonomy" id="2760088"/>
    <lineage>
        <taxon>Bacteria</taxon>
        <taxon>Pseudomonadati</taxon>
        <taxon>Pseudomonadota</taxon>
        <taxon>Gammaproteobacteria</taxon>
        <taxon>Oceanospirillales</taxon>
        <taxon>Oceanospirillaceae</taxon>
        <taxon>Oceanospirillum</taxon>
    </lineage>
</organism>
<dbReference type="PROSITE" id="PS50198">
    <property type="entry name" value="PPIC_PPIASE_2"/>
    <property type="match status" value="1"/>
</dbReference>
<dbReference type="SUPFAM" id="SSF109998">
    <property type="entry name" value="Triger factor/SurA peptide-binding domain-like"/>
    <property type="match status" value="1"/>
</dbReference>
<keyword evidence="6 12" id="KW-0472">Membrane</keyword>
<dbReference type="PANTHER" id="PTHR47529">
    <property type="entry name" value="PEPTIDYL-PROLYL CIS-TRANS ISOMERASE D"/>
    <property type="match status" value="1"/>
</dbReference>
<protein>
    <recommendedName>
        <fullName evidence="9">Periplasmic chaperone PpiD</fullName>
    </recommendedName>
    <alternativeName>
        <fullName evidence="10">Periplasmic folding chaperone</fullName>
    </alternativeName>
</protein>
<evidence type="ECO:0000313" key="15">
    <source>
        <dbReference type="Proteomes" id="UP000565262"/>
    </source>
</evidence>
<dbReference type="AlphaFoldDB" id="A0A839IL77"/>
<evidence type="ECO:0000256" key="1">
    <source>
        <dbReference type="ARBA" id="ARBA00004382"/>
    </source>
</evidence>
<evidence type="ECO:0000256" key="5">
    <source>
        <dbReference type="ARBA" id="ARBA00022989"/>
    </source>
</evidence>
<dbReference type="InterPro" id="IPR046357">
    <property type="entry name" value="PPIase_dom_sf"/>
</dbReference>
<reference evidence="14 15" key="1">
    <citation type="submission" date="2020-08" db="EMBL/GenBank/DDBJ databases">
        <title>Oceanospirillum sp. nov. isolated from marine sediment.</title>
        <authorList>
            <person name="Ji X."/>
        </authorList>
    </citation>
    <scope>NUCLEOTIDE SEQUENCE [LARGE SCALE GENOMIC DNA]</scope>
    <source>
        <strain evidence="14 15">D5</strain>
    </source>
</reference>
<dbReference type="Pfam" id="PF13624">
    <property type="entry name" value="SurA_N_3"/>
    <property type="match status" value="1"/>
</dbReference>
<evidence type="ECO:0000313" key="14">
    <source>
        <dbReference type="EMBL" id="MBB1485965.1"/>
    </source>
</evidence>
<evidence type="ECO:0000259" key="13">
    <source>
        <dbReference type="PROSITE" id="PS50198"/>
    </source>
</evidence>
<feature type="domain" description="PpiC" evidence="13">
    <location>
        <begin position="266"/>
        <end position="364"/>
    </location>
</feature>
<keyword evidence="4 12" id="KW-0812">Transmembrane</keyword>
<accession>A0A839IL77</accession>
<evidence type="ECO:0000256" key="9">
    <source>
        <dbReference type="ARBA" id="ARBA00040743"/>
    </source>
</evidence>
<evidence type="ECO:0000256" key="2">
    <source>
        <dbReference type="ARBA" id="ARBA00022475"/>
    </source>
</evidence>
<proteinExistence type="inferred from homology"/>
<dbReference type="RefSeq" id="WP_182807746.1">
    <property type="nucleotide sequence ID" value="NZ_JACJFM010000004.1"/>
</dbReference>
<feature type="transmembrane region" description="Helical" evidence="12">
    <location>
        <begin position="12"/>
        <end position="37"/>
    </location>
</feature>
<sequence>MLQSIRDNSSSWIVKVIVGFIVITFALFGVDAIVGAFTNSGDEVATVNGEKISRYELEVAAQRQVRQVLSQMGPDADPSALNENLIRQSALQTLIDREAALQAAQNGKLAVSDLQIDRLILDTPEFRGADGQFSQDQFNAMLRNVGLQPLQFRQELKKDVLINQLQSGISLSGFTTQKYIDNVLRLDSQTRDIEYFTIEAAGADVAVSDDEVSNYYKANEAAFAVPEMVQLSYISLSLSELMSDVQVSEAELAGAYEAYRMKAEKQQAHYASHILLETEERSEEEALKLLSEAKARIDAGESFADLAKELSEDIGSSAQGGELGLVEQGTFDADFESALFALESGQVSDPVITEFGVHLIRLDKKEQAEVDSFDVKKAELTEALELREAQKVFVSLSEELANAAFAADDLASVADELKLKVQDSEFFSAQGGEGTILSSPKVIRAAFSDELKLDGQNSDLIEIDSENALVARVKEVREATVQPLADVSDDIRKRLVAEKQLANMSKQADTLLVDLLAGEPIDTVAETSGFEVVAVEGISRAEQSLPRELVQKAFTLKEGESAQAIGSDRVYLLSIKTVNQPEVNEEMMAFYRQAIELGHMRADLQQFRVAISEQAEVERL</sequence>
<dbReference type="InterPro" id="IPR052029">
    <property type="entry name" value="PpiD_chaperone"/>
</dbReference>
<evidence type="ECO:0000256" key="8">
    <source>
        <dbReference type="ARBA" id="ARBA00038408"/>
    </source>
</evidence>
<evidence type="ECO:0000256" key="3">
    <source>
        <dbReference type="ARBA" id="ARBA00022519"/>
    </source>
</evidence>
<dbReference type="GO" id="GO:0003755">
    <property type="term" value="F:peptidyl-prolyl cis-trans isomerase activity"/>
    <property type="evidence" value="ECO:0007669"/>
    <property type="project" value="UniProtKB-KW"/>
</dbReference>
<evidence type="ECO:0000256" key="10">
    <source>
        <dbReference type="ARBA" id="ARBA00042775"/>
    </source>
</evidence>
<dbReference type="InterPro" id="IPR023058">
    <property type="entry name" value="PPIase_PpiC_CS"/>
</dbReference>
<evidence type="ECO:0000256" key="4">
    <source>
        <dbReference type="ARBA" id="ARBA00022692"/>
    </source>
</evidence>
<dbReference type="PANTHER" id="PTHR47529:SF1">
    <property type="entry name" value="PERIPLASMIC CHAPERONE PPID"/>
    <property type="match status" value="1"/>
</dbReference>
<dbReference type="Pfam" id="PF13616">
    <property type="entry name" value="Rotamase_3"/>
    <property type="match status" value="1"/>
</dbReference>
<dbReference type="Gene3D" id="3.10.50.40">
    <property type="match status" value="1"/>
</dbReference>